<dbReference type="PANTHER" id="PTHR21254:SF1">
    <property type="entry name" value="C2 DOMAIN-CONTAINING PROTEIN 3"/>
    <property type="match status" value="1"/>
</dbReference>
<dbReference type="AlphaFoldDB" id="E9IQE9"/>
<proteinExistence type="predicted"/>
<dbReference type="PANTHER" id="PTHR21254">
    <property type="entry name" value="C2 DOMAIN-CONTAINING PROTEIN 3"/>
    <property type="match status" value="1"/>
</dbReference>
<reference evidence="1" key="1">
    <citation type="journal article" date="2011" name="Proc. Natl. Acad. Sci. U.S.A.">
        <title>The genome of the fire ant Solenopsis invicta.</title>
        <authorList>
            <person name="Wurm Y."/>
            <person name="Wang J."/>
            <person name="Riba-Grognuz O."/>
            <person name="Corona M."/>
            <person name="Nygaard S."/>
            <person name="Hunt B.G."/>
            <person name="Ingram K.K."/>
            <person name="Falquet L."/>
            <person name="Nipitwattanaphon M."/>
            <person name="Gotzek D."/>
            <person name="Dijkstra M.B."/>
            <person name="Oettler J."/>
            <person name="Comtesse F."/>
            <person name="Shih C.J."/>
            <person name="Wu W.J."/>
            <person name="Yang C.C."/>
            <person name="Thomas J."/>
            <person name="Beaudoing E."/>
            <person name="Pradervand S."/>
            <person name="Flegel V."/>
            <person name="Cook E.D."/>
            <person name="Fabbretti R."/>
            <person name="Stockinger H."/>
            <person name="Long L."/>
            <person name="Farmerie W.G."/>
            <person name="Oakey J."/>
            <person name="Boomsma J.J."/>
            <person name="Pamilo P."/>
            <person name="Yi S.V."/>
            <person name="Heinze J."/>
            <person name="Goodisman M.A."/>
            <person name="Farinelli L."/>
            <person name="Harshman K."/>
            <person name="Hulo N."/>
            <person name="Cerutti L."/>
            <person name="Xenarios I."/>
            <person name="Shoemaker D."/>
            <person name="Keller L."/>
        </authorList>
    </citation>
    <scope>NUCLEOTIDE SEQUENCE [LARGE SCALE GENOMIC DNA]</scope>
</reference>
<organism>
    <name type="scientific">Solenopsis invicta</name>
    <name type="common">Red imported fire ant</name>
    <name type="synonym">Solenopsis wagneri</name>
    <dbReference type="NCBI Taxonomy" id="13686"/>
    <lineage>
        <taxon>Eukaryota</taxon>
        <taxon>Metazoa</taxon>
        <taxon>Ecdysozoa</taxon>
        <taxon>Arthropoda</taxon>
        <taxon>Hexapoda</taxon>
        <taxon>Insecta</taxon>
        <taxon>Pterygota</taxon>
        <taxon>Neoptera</taxon>
        <taxon>Endopterygota</taxon>
        <taxon>Hymenoptera</taxon>
        <taxon>Apocrita</taxon>
        <taxon>Aculeata</taxon>
        <taxon>Formicoidea</taxon>
        <taxon>Formicidae</taxon>
        <taxon>Myrmicinae</taxon>
        <taxon>Solenopsis</taxon>
    </lineage>
</organism>
<evidence type="ECO:0000313" key="1">
    <source>
        <dbReference type="EMBL" id="EFZ17205.1"/>
    </source>
</evidence>
<dbReference type="GO" id="GO:0034451">
    <property type="term" value="C:centriolar satellite"/>
    <property type="evidence" value="ECO:0007669"/>
    <property type="project" value="TreeGrafter"/>
</dbReference>
<accession>E9IQE9</accession>
<sequence length="227" mass="26112">MTLTLTYVVKVMTLSNVQQVLAVARPSLKSYNHKNLILNLILQRGQLDILGQITTKIGLARFTANMLRICCQRFIAIHKEQHKSKLPTTCAESQISPCRKCTIKTDKKKVIRIDRDFCTENIVLKPIKNKNPIETQIDLLKQNTLILKQITNSILFYKYLFQLVPLIHGAELLERIRDNYIIIEVYNRQNSGTDNLLGIAKLPVHQLYVTYRDPLVLPHLLLSKVIV</sequence>
<gene>
    <name evidence="1" type="ORF">SINV_16306</name>
</gene>
<dbReference type="EMBL" id="GL764750">
    <property type="protein sequence ID" value="EFZ17205.1"/>
    <property type="molecule type" value="Genomic_DNA"/>
</dbReference>
<dbReference type="HOGENOM" id="CLU_1221038_0_0_1"/>
<feature type="non-terminal residue" evidence="1">
    <location>
        <position position="227"/>
    </location>
</feature>
<name>E9IQE9_SOLIN</name>
<protein>
    <submittedName>
        <fullName evidence="1">Uncharacterized protein</fullName>
    </submittedName>
</protein>
<dbReference type="GO" id="GO:0005814">
    <property type="term" value="C:centriole"/>
    <property type="evidence" value="ECO:0007669"/>
    <property type="project" value="TreeGrafter"/>
</dbReference>
<dbReference type="GO" id="GO:0060271">
    <property type="term" value="P:cilium assembly"/>
    <property type="evidence" value="ECO:0007669"/>
    <property type="project" value="TreeGrafter"/>
</dbReference>
<dbReference type="GO" id="GO:0071539">
    <property type="term" value="P:protein localization to centrosome"/>
    <property type="evidence" value="ECO:0007669"/>
    <property type="project" value="TreeGrafter"/>
</dbReference>
<dbReference type="GO" id="GO:0061511">
    <property type="term" value="P:centriole elongation"/>
    <property type="evidence" value="ECO:0007669"/>
    <property type="project" value="TreeGrafter"/>
</dbReference>